<sequence>MKTIIAFLLFNFMNMSQDFNYRRIIVLSAEDLNSRVKEQIDKLRKNPMKLEERKLAVFTLVNGELTSIFNASKKSKVFVENNKTSYPTSSSIHVFLIGLDQTVKQTFSEVIDPREIFEIVDSMPMRQAEMRRN</sequence>
<reference evidence="4" key="1">
    <citation type="journal article" date="2019" name="Int. J. Syst. Evol. Microbiol.">
        <title>The Global Catalogue of Microorganisms (GCM) 10K type strain sequencing project: providing services to taxonomists for standard genome sequencing and annotation.</title>
        <authorList>
            <consortium name="The Broad Institute Genomics Platform"/>
            <consortium name="The Broad Institute Genome Sequencing Center for Infectious Disease"/>
            <person name="Wu L."/>
            <person name="Ma J."/>
        </authorList>
    </citation>
    <scope>NUCLEOTIDE SEQUENCE [LARGE SCALE GENOMIC DNA]</scope>
    <source>
        <strain evidence="4">CCUG 56752</strain>
    </source>
</reference>
<evidence type="ECO:0000313" key="4">
    <source>
        <dbReference type="Proteomes" id="UP001597049"/>
    </source>
</evidence>
<name>A0ABW3GR56_9FLAO</name>
<evidence type="ECO:0000259" key="2">
    <source>
        <dbReference type="Pfam" id="PF13778"/>
    </source>
</evidence>
<gene>
    <name evidence="3" type="ORF">ACFQ0R_10365</name>
</gene>
<keyword evidence="1" id="KW-0732">Signal</keyword>
<comment type="caution">
    <text evidence="3">The sequence shown here is derived from an EMBL/GenBank/DDBJ whole genome shotgun (WGS) entry which is preliminary data.</text>
</comment>
<accession>A0ABW3GR56</accession>
<keyword evidence="4" id="KW-1185">Reference proteome</keyword>
<evidence type="ECO:0000313" key="3">
    <source>
        <dbReference type="EMBL" id="MFD0932998.1"/>
    </source>
</evidence>
<feature type="domain" description="DUF4174" evidence="2">
    <location>
        <begin position="21"/>
        <end position="129"/>
    </location>
</feature>
<dbReference type="Proteomes" id="UP001597049">
    <property type="component" value="Unassembled WGS sequence"/>
</dbReference>
<protein>
    <submittedName>
        <fullName evidence="3">DUF4174 domain-containing protein</fullName>
    </submittedName>
</protein>
<dbReference type="InterPro" id="IPR025232">
    <property type="entry name" value="DUF4174"/>
</dbReference>
<dbReference type="EMBL" id="JBHTIV010000010">
    <property type="protein sequence ID" value="MFD0932998.1"/>
    <property type="molecule type" value="Genomic_DNA"/>
</dbReference>
<evidence type="ECO:0000256" key="1">
    <source>
        <dbReference type="ARBA" id="ARBA00022729"/>
    </source>
</evidence>
<organism evidence="3 4">
    <name type="scientific">Psychroflexus salinarum</name>
    <dbReference type="NCBI Taxonomy" id="546024"/>
    <lineage>
        <taxon>Bacteria</taxon>
        <taxon>Pseudomonadati</taxon>
        <taxon>Bacteroidota</taxon>
        <taxon>Flavobacteriia</taxon>
        <taxon>Flavobacteriales</taxon>
        <taxon>Flavobacteriaceae</taxon>
        <taxon>Psychroflexus</taxon>
    </lineage>
</organism>
<dbReference type="Pfam" id="PF13778">
    <property type="entry name" value="DUF4174"/>
    <property type="match status" value="1"/>
</dbReference>
<dbReference type="RefSeq" id="WP_379658305.1">
    <property type="nucleotide sequence ID" value="NZ_JBHTIV010000010.1"/>
</dbReference>
<proteinExistence type="predicted"/>